<protein>
    <submittedName>
        <fullName evidence="2">Uncharacterized protein</fullName>
    </submittedName>
</protein>
<feature type="region of interest" description="Disordered" evidence="1">
    <location>
        <begin position="318"/>
        <end position="478"/>
    </location>
</feature>
<feature type="compositionally biased region" description="Low complexity" evidence="1">
    <location>
        <begin position="541"/>
        <end position="557"/>
    </location>
</feature>
<feature type="compositionally biased region" description="Acidic residues" evidence="1">
    <location>
        <begin position="402"/>
        <end position="422"/>
    </location>
</feature>
<gene>
    <name evidence="2" type="ORF">GCM10023318_04900</name>
</gene>
<feature type="compositionally biased region" description="Low complexity" evidence="1">
    <location>
        <begin position="631"/>
        <end position="643"/>
    </location>
</feature>
<keyword evidence="3" id="KW-1185">Reference proteome</keyword>
<feature type="compositionally biased region" description="Basic and acidic residues" evidence="1">
    <location>
        <begin position="318"/>
        <end position="327"/>
    </location>
</feature>
<dbReference type="Proteomes" id="UP001500603">
    <property type="component" value="Unassembled WGS sequence"/>
</dbReference>
<dbReference type="EMBL" id="BAABJM010000001">
    <property type="protein sequence ID" value="GAA5043400.1"/>
    <property type="molecule type" value="Genomic_DNA"/>
</dbReference>
<feature type="compositionally biased region" description="Pro residues" evidence="1">
    <location>
        <begin position="353"/>
        <end position="369"/>
    </location>
</feature>
<name>A0ABP9JVV0_9NOCA</name>
<organism evidence="2 3">
    <name type="scientific">Nocardia callitridis</name>
    <dbReference type="NCBI Taxonomy" id="648753"/>
    <lineage>
        <taxon>Bacteria</taxon>
        <taxon>Bacillati</taxon>
        <taxon>Actinomycetota</taxon>
        <taxon>Actinomycetes</taxon>
        <taxon>Mycobacteriales</taxon>
        <taxon>Nocardiaceae</taxon>
        <taxon>Nocardia</taxon>
    </lineage>
</organism>
<feature type="compositionally biased region" description="Low complexity" evidence="1">
    <location>
        <begin position="461"/>
        <end position="478"/>
    </location>
</feature>
<feature type="compositionally biased region" description="Polar residues" evidence="1">
    <location>
        <begin position="559"/>
        <end position="572"/>
    </location>
</feature>
<dbReference type="RefSeq" id="WP_345493330.1">
    <property type="nucleotide sequence ID" value="NZ_BAABJM010000001.1"/>
</dbReference>
<accession>A0ABP9JVV0</accession>
<reference evidence="3" key="1">
    <citation type="journal article" date="2019" name="Int. J. Syst. Evol. Microbiol.">
        <title>The Global Catalogue of Microorganisms (GCM) 10K type strain sequencing project: providing services to taxonomists for standard genome sequencing and annotation.</title>
        <authorList>
            <consortium name="The Broad Institute Genomics Platform"/>
            <consortium name="The Broad Institute Genome Sequencing Center for Infectious Disease"/>
            <person name="Wu L."/>
            <person name="Ma J."/>
        </authorList>
    </citation>
    <scope>NUCLEOTIDE SEQUENCE [LARGE SCALE GENOMIC DNA]</scope>
    <source>
        <strain evidence="3">JCM 18298</strain>
    </source>
</reference>
<evidence type="ECO:0000256" key="1">
    <source>
        <dbReference type="SAM" id="MobiDB-lite"/>
    </source>
</evidence>
<comment type="caution">
    <text evidence="2">The sequence shown here is derived from an EMBL/GenBank/DDBJ whole genome shotgun (WGS) entry which is preliminary data.</text>
</comment>
<proteinExistence type="predicted"/>
<evidence type="ECO:0000313" key="2">
    <source>
        <dbReference type="EMBL" id="GAA5043400.1"/>
    </source>
</evidence>
<feature type="region of interest" description="Disordered" evidence="1">
    <location>
        <begin position="493"/>
        <end position="650"/>
    </location>
</feature>
<sequence length="650" mass="68709">MGSEEVTAAVEQVKKDGHAEPGFGWGPQEYFEGGDAKSALNALESLNTADFKDAYKQLSSDDSLGYDFNWAEHLADESGDLAKDPKYADIVKALGSGELDDYQADQNKEPKFQDGSGFESDGKKHFYNVELPLPKGYSPSLKALVDDTQFVMQWGMDTLGARTPKEAPPLASIMEGDEVKDVAGWSDTREGHGNLQKRLTERESKYENDHTDVKFDTKDSEILNHDTFGALKTIATDLEHKLSVEFEGASQNDDKIIYSPGSPADGLPTETIYKKGKDGFYHLTAAAEMKYYVKEIRVHSEKWEKAYATATSEFQAKAKDIDDKPGDDTESGGNTGDKGDTGDKGPQGDPGPTGDPGPSNSPAPSPSPAPETIAAPLPEAAPDPNALESLLGSDDPTGVSLDTDESEPADTDGVQPEDDVADASDVPIGPSENDWYNDWNPQQPVDGVDGTTLPFPPGALPQIPQVGQQQPGDSTVQQRQAQLLEQLLRQTPGTAEQAGFPGQFSGYPADPGIDAPPPNGTGYTMPNIATEAVTAQPSDVGDPGAAFAGSPGAPDPGTTWPTTDLDSPTGDTVASDADEQTTASGAPDPGPRIAFDDVRGDGTFVGYRQPSDPELATTLDSVGPHISSIEATPAPTLATPTSAEVPPTEV</sequence>
<evidence type="ECO:0000313" key="3">
    <source>
        <dbReference type="Proteomes" id="UP001500603"/>
    </source>
</evidence>
<feature type="region of interest" description="Disordered" evidence="1">
    <location>
        <begin position="1"/>
        <end position="30"/>
    </location>
</feature>